<dbReference type="PROSITE" id="PS00872">
    <property type="entry name" value="NA_GALACTOSIDE_SYMP"/>
    <property type="match status" value="1"/>
</dbReference>
<evidence type="ECO:0000313" key="11">
    <source>
        <dbReference type="EMBL" id="GCF92566.1"/>
    </source>
</evidence>
<dbReference type="AlphaFoldDB" id="A0A4P5P560"/>
<name>A0A4P5P560_9ENTE</name>
<evidence type="ECO:0000256" key="5">
    <source>
        <dbReference type="ARBA" id="ARBA00022692"/>
    </source>
</evidence>
<keyword evidence="4" id="KW-0762">Sugar transport</keyword>
<feature type="transmembrane region" description="Helical" evidence="10">
    <location>
        <begin position="104"/>
        <end position="125"/>
    </location>
</feature>
<feature type="transmembrane region" description="Helical" evidence="10">
    <location>
        <begin position="264"/>
        <end position="284"/>
    </location>
</feature>
<feature type="transmembrane region" description="Helical" evidence="10">
    <location>
        <begin position="406"/>
        <end position="427"/>
    </location>
</feature>
<evidence type="ECO:0000256" key="9">
    <source>
        <dbReference type="SAM" id="Coils"/>
    </source>
</evidence>
<evidence type="ECO:0000313" key="12">
    <source>
        <dbReference type="Proteomes" id="UP000290567"/>
    </source>
</evidence>
<evidence type="ECO:0000256" key="7">
    <source>
        <dbReference type="ARBA" id="ARBA00022989"/>
    </source>
</evidence>
<feature type="transmembrane region" description="Helical" evidence="10">
    <location>
        <begin position="146"/>
        <end position="168"/>
    </location>
</feature>
<dbReference type="NCBIfam" id="NF007749">
    <property type="entry name" value="PRK10429.1"/>
    <property type="match status" value="1"/>
</dbReference>
<gene>
    <name evidence="11" type="primary">melB</name>
    <name evidence="11" type="ORF">NRIC_04570</name>
</gene>
<keyword evidence="9" id="KW-0175">Coiled coil</keyword>
<dbReference type="NCBIfam" id="TIGR00792">
    <property type="entry name" value="gph"/>
    <property type="match status" value="1"/>
</dbReference>
<dbReference type="Pfam" id="PF13347">
    <property type="entry name" value="MFS_2"/>
    <property type="match status" value="1"/>
</dbReference>
<keyword evidence="2" id="KW-0813">Transport</keyword>
<dbReference type="GO" id="GO:0005886">
    <property type="term" value="C:plasma membrane"/>
    <property type="evidence" value="ECO:0007669"/>
    <property type="project" value="UniProtKB-SubCell"/>
</dbReference>
<comment type="caution">
    <text evidence="11">The sequence shown here is derived from an EMBL/GenBank/DDBJ whole genome shotgun (WGS) entry which is preliminary data.</text>
</comment>
<proteinExistence type="predicted"/>
<keyword evidence="7 10" id="KW-1133">Transmembrane helix</keyword>
<dbReference type="EMBL" id="BJCC01000004">
    <property type="protein sequence ID" value="GCF92566.1"/>
    <property type="molecule type" value="Genomic_DNA"/>
</dbReference>
<dbReference type="GO" id="GO:0015293">
    <property type="term" value="F:symporter activity"/>
    <property type="evidence" value="ECO:0007669"/>
    <property type="project" value="UniProtKB-KW"/>
</dbReference>
<dbReference type="PANTHER" id="PTHR11328">
    <property type="entry name" value="MAJOR FACILITATOR SUPERFAMILY DOMAIN-CONTAINING PROTEIN"/>
    <property type="match status" value="1"/>
</dbReference>
<dbReference type="SUPFAM" id="SSF103473">
    <property type="entry name" value="MFS general substrate transporter"/>
    <property type="match status" value="1"/>
</dbReference>
<dbReference type="InterPro" id="IPR001927">
    <property type="entry name" value="Na/Gal_symport"/>
</dbReference>
<evidence type="ECO:0000256" key="1">
    <source>
        <dbReference type="ARBA" id="ARBA00004651"/>
    </source>
</evidence>
<dbReference type="Gene3D" id="1.20.1250.20">
    <property type="entry name" value="MFS general substrate transporter like domains"/>
    <property type="match status" value="2"/>
</dbReference>
<feature type="transmembrane region" description="Helical" evidence="10">
    <location>
        <begin position="372"/>
        <end position="394"/>
    </location>
</feature>
<feature type="transmembrane region" description="Helical" evidence="10">
    <location>
        <begin position="323"/>
        <end position="351"/>
    </location>
</feature>
<reference evidence="12" key="1">
    <citation type="submission" date="2019-02" db="EMBL/GenBank/DDBJ databases">
        <title>Draft genome sequence of Enterococcus sp. Gos25-1.</title>
        <authorList>
            <person name="Tanaka N."/>
            <person name="Shiwa Y."/>
            <person name="Fujita N."/>
        </authorList>
    </citation>
    <scope>NUCLEOTIDE SEQUENCE [LARGE SCALE GENOMIC DNA]</scope>
    <source>
        <strain evidence="12">Gos25-1</strain>
    </source>
</reference>
<dbReference type="InterPro" id="IPR039672">
    <property type="entry name" value="MFS_2"/>
</dbReference>
<dbReference type="CDD" id="cd17332">
    <property type="entry name" value="MFS_MelB_like"/>
    <property type="match status" value="1"/>
</dbReference>
<evidence type="ECO:0000256" key="3">
    <source>
        <dbReference type="ARBA" id="ARBA00022475"/>
    </source>
</evidence>
<feature type="transmembrane region" description="Helical" evidence="10">
    <location>
        <begin position="296"/>
        <end position="317"/>
    </location>
</feature>
<organism evidence="11 12">
    <name type="scientific">Enterococcus florum</name>
    <dbReference type="NCBI Taxonomy" id="2480627"/>
    <lineage>
        <taxon>Bacteria</taxon>
        <taxon>Bacillati</taxon>
        <taxon>Bacillota</taxon>
        <taxon>Bacilli</taxon>
        <taxon>Lactobacillales</taxon>
        <taxon>Enterococcaceae</taxon>
        <taxon>Enterococcus</taxon>
    </lineage>
</organism>
<dbReference type="InterPro" id="IPR036259">
    <property type="entry name" value="MFS_trans_sf"/>
</dbReference>
<evidence type="ECO:0000256" key="6">
    <source>
        <dbReference type="ARBA" id="ARBA00022847"/>
    </source>
</evidence>
<accession>A0A4P5P560</accession>
<dbReference type="GO" id="GO:0008643">
    <property type="term" value="P:carbohydrate transport"/>
    <property type="evidence" value="ECO:0007669"/>
    <property type="project" value="InterPro"/>
</dbReference>
<dbReference type="RefSeq" id="WP_146621072.1">
    <property type="nucleotide sequence ID" value="NZ_BJCC01000004.1"/>
</dbReference>
<feature type="transmembrane region" description="Helical" evidence="10">
    <location>
        <begin position="78"/>
        <end position="98"/>
    </location>
</feature>
<dbReference type="Proteomes" id="UP000290567">
    <property type="component" value="Unassembled WGS sequence"/>
</dbReference>
<dbReference type="PANTHER" id="PTHR11328:SF36">
    <property type="entry name" value="MELIBIOSE PERMEASE"/>
    <property type="match status" value="1"/>
</dbReference>
<evidence type="ECO:0000256" key="8">
    <source>
        <dbReference type="ARBA" id="ARBA00023136"/>
    </source>
</evidence>
<evidence type="ECO:0000256" key="4">
    <source>
        <dbReference type="ARBA" id="ARBA00022597"/>
    </source>
</evidence>
<keyword evidence="5 10" id="KW-0812">Transmembrane</keyword>
<keyword evidence="3" id="KW-1003">Cell membrane</keyword>
<keyword evidence="6" id="KW-0769">Symport</keyword>
<feature type="transmembrane region" description="Helical" evidence="10">
    <location>
        <begin position="39"/>
        <end position="57"/>
    </location>
</feature>
<feature type="transmembrane region" description="Helical" evidence="10">
    <location>
        <begin position="12"/>
        <end position="33"/>
    </location>
</feature>
<evidence type="ECO:0000256" key="10">
    <source>
        <dbReference type="SAM" id="Phobius"/>
    </source>
</evidence>
<evidence type="ECO:0000256" key="2">
    <source>
        <dbReference type="ARBA" id="ARBA00022448"/>
    </source>
</evidence>
<feature type="transmembrane region" description="Helical" evidence="10">
    <location>
        <begin position="183"/>
        <end position="202"/>
    </location>
</feature>
<protein>
    <submittedName>
        <fullName evidence="11">Melibiose carrier protein</fullName>
    </submittedName>
</protein>
<comment type="subcellular location">
    <subcellularLocation>
        <location evidence="1">Cell membrane</location>
        <topology evidence="1">Multi-pass membrane protein</topology>
    </subcellularLocation>
</comment>
<dbReference type="GO" id="GO:0006814">
    <property type="term" value="P:sodium ion transport"/>
    <property type="evidence" value="ECO:0007669"/>
    <property type="project" value="InterPro"/>
</dbReference>
<dbReference type="OrthoDB" id="9764596at2"/>
<feature type="transmembrane region" description="Helical" evidence="10">
    <location>
        <begin position="231"/>
        <end position="258"/>
    </location>
</feature>
<sequence>MKVSAKEKYSYGLGALGKDMIVAMIFVFAMLYFTDVLKISASFVGSLFFLAKFWDAINDLAMGVIVDNTRTKFGKFRPWLVIGTLINAIVFVCLFTNWGLSGTALYVFAAVMYILWGMTYTVMDIPYWSMLPNLTSDKREREKLSVIPRIFASIGGSLLVAGFGLQIIDFLGSGDMQSGFTRFAWIIAIIFIVTIGITVVNVKSADKAVSKTAEKVSVKQLMKIILKNDQLVVAIGIILTFNLAIQFVNGVSTYYFIYVTGSKMMFSVFTMFAGFAEIGGLFLFPKLVGKFSRAKVYLLACLSPIIGFVLLLITGYVSPENAFLTAAAGILVKLGSGLQLGTATVILADVVDYGEYKFGTRNESVTFSIQTLMIKFSSAIGALLTGFALDLTGYVPNAAQSPATLMGIRIVMIVLPIGFTCISYLIYKKFFKLSGEFYDEFMTILAKQKAEIEEKQELLSEENLEMLEKLPADI</sequence>
<dbReference type="InterPro" id="IPR018043">
    <property type="entry name" value="Na/Gal_symport_CS"/>
</dbReference>
<keyword evidence="12" id="KW-1185">Reference proteome</keyword>
<feature type="coiled-coil region" evidence="9">
    <location>
        <begin position="442"/>
        <end position="469"/>
    </location>
</feature>
<keyword evidence="8 10" id="KW-0472">Membrane</keyword>